<accession>A0ABR5SCH3</accession>
<dbReference type="SUPFAM" id="SSF51445">
    <property type="entry name" value="(Trans)glycosidases"/>
    <property type="match status" value="1"/>
</dbReference>
<dbReference type="PANTHER" id="PTHR12631">
    <property type="entry name" value="ALPHA-L-IDURONIDASE"/>
    <property type="match status" value="1"/>
</dbReference>
<evidence type="ECO:0000256" key="1">
    <source>
        <dbReference type="SAM" id="MobiDB-lite"/>
    </source>
</evidence>
<dbReference type="Proteomes" id="UP000060487">
    <property type="component" value="Unassembled WGS sequence"/>
</dbReference>
<organism evidence="2 3">
    <name type="scientific">Candidatus Magnetominusculus xianensis</name>
    <dbReference type="NCBI Taxonomy" id="1748249"/>
    <lineage>
        <taxon>Bacteria</taxon>
        <taxon>Pseudomonadati</taxon>
        <taxon>Nitrospirota</taxon>
        <taxon>Nitrospiria</taxon>
        <taxon>Nitrospirales</taxon>
        <taxon>Nitrospiraceae</taxon>
        <taxon>Candidatus Magnetominusculus</taxon>
    </lineage>
</organism>
<feature type="region of interest" description="Disordered" evidence="1">
    <location>
        <begin position="125"/>
        <end position="145"/>
    </location>
</feature>
<proteinExistence type="predicted"/>
<dbReference type="InterPro" id="IPR051923">
    <property type="entry name" value="Glycosyl_Hydrolase_39"/>
</dbReference>
<sequence>MYSANNRYEGKEQVVRLLLSLALSVIISLNTAYAQEDLLSAVKRVRNDVKNTATNASNLNERLVIFFQWQRLLFEKGIDVSKAVDKERALKIEETAKTNPQQAFKIIDKAYADLEQHFGKAELTAAPQPRPEMRPEMKSDTRPDQLNQPPIAHSSVPAAAPHIDAQTIKAVRSEVKSTPTNEHNVQSRASVLNGWAAALKKTNPDSQKIYPAETATVIRAYINEDPKKAAAIVDRVFGDLEKLESGTKHATPKTQMNKKNVELQIAPNTEKVKITEGLPASQSGRTVAGFSTAFNARTADVKNGVVELEFTDTPLYIEPLSEASCTPNAANSPFVLISPEIEVLLDRNSQKYAGRYSQELGLRWIRFLGATGLNYMVYKSGGKDFASGDAYLDQLKSLYDDASAKGLNVITTIHPGSSPSASNPQAGGLGRLTFTDKDVKDYTEFLKAAITKLPKVKYFFVETEADYKFDPRDYALALSATYKTIKTVCPDCKIITAGYVNPERSYYKEVLDNLVIMKTAKAFDIFDMWHPFGTLNVYKGPEMEPEKIKAEFDKSARLLKSYGYEDVPIWIGETSYPSGSHNPYETGFSERRQAADLITRYLSAISAGVKKVLWTNIYDHNKFAGNFSYYDYTGFINNPKNGGAFTKKLSYYAYAMLIEKFKCLDEPVITRMVLKKGIEGYKIQGRNGQILYVLWSNPDQETK</sequence>
<reference evidence="2 3" key="1">
    <citation type="submission" date="2015-11" db="EMBL/GenBank/DDBJ databases">
        <authorList>
            <person name="Lin W."/>
        </authorList>
    </citation>
    <scope>NUCLEOTIDE SEQUENCE [LARGE SCALE GENOMIC DNA]</scope>
    <source>
        <strain evidence="2 3">HCH-1</strain>
    </source>
</reference>
<evidence type="ECO:0008006" key="4">
    <source>
        <dbReference type="Google" id="ProtNLM"/>
    </source>
</evidence>
<dbReference type="PANTHER" id="PTHR12631:SF10">
    <property type="entry name" value="BETA-XYLOSIDASE-LIKE PROTEIN-RELATED"/>
    <property type="match status" value="1"/>
</dbReference>
<keyword evidence="3" id="KW-1185">Reference proteome</keyword>
<feature type="compositionally biased region" description="Basic and acidic residues" evidence="1">
    <location>
        <begin position="131"/>
        <end position="143"/>
    </location>
</feature>
<evidence type="ECO:0000313" key="2">
    <source>
        <dbReference type="EMBL" id="KWT81164.1"/>
    </source>
</evidence>
<name>A0ABR5SCH3_9BACT</name>
<dbReference type="Gene3D" id="3.20.20.80">
    <property type="entry name" value="Glycosidases"/>
    <property type="match status" value="1"/>
</dbReference>
<evidence type="ECO:0000313" key="3">
    <source>
        <dbReference type="Proteomes" id="UP000060487"/>
    </source>
</evidence>
<dbReference type="InterPro" id="IPR017853">
    <property type="entry name" value="GH"/>
</dbReference>
<protein>
    <recommendedName>
        <fullName evidence="4">Secreted protein</fullName>
    </recommendedName>
</protein>
<dbReference type="EMBL" id="LNQR01000100">
    <property type="protein sequence ID" value="KWT81164.1"/>
    <property type="molecule type" value="Genomic_DNA"/>
</dbReference>
<gene>
    <name evidence="2" type="ORF">ASN18_2588</name>
</gene>
<comment type="caution">
    <text evidence="2">The sequence shown here is derived from an EMBL/GenBank/DDBJ whole genome shotgun (WGS) entry which is preliminary data.</text>
</comment>